<evidence type="ECO:0000256" key="1">
    <source>
        <dbReference type="SAM" id="MobiDB-lite"/>
    </source>
</evidence>
<evidence type="ECO:0000313" key="2">
    <source>
        <dbReference type="EMBL" id="KAI7741215.1"/>
    </source>
</evidence>
<feature type="region of interest" description="Disordered" evidence="1">
    <location>
        <begin position="28"/>
        <end position="51"/>
    </location>
</feature>
<sequence>MMLQTQINDSELQELSQHQAGMQTIFIRTPSTKPESMDTGVFSTHPRPSNERIKKRRTYLLTSSLLAAKMDRFHKLGLGSMTIGVEKSGRERGKAIQT</sequence>
<dbReference type="Proteomes" id="UP001206925">
    <property type="component" value="Unassembled WGS sequence"/>
</dbReference>
<evidence type="ECO:0000313" key="3">
    <source>
        <dbReference type="Proteomes" id="UP001206925"/>
    </source>
</evidence>
<organism evidence="2 3">
    <name type="scientific">Ambrosia artemisiifolia</name>
    <name type="common">Common ragweed</name>
    <dbReference type="NCBI Taxonomy" id="4212"/>
    <lineage>
        <taxon>Eukaryota</taxon>
        <taxon>Viridiplantae</taxon>
        <taxon>Streptophyta</taxon>
        <taxon>Embryophyta</taxon>
        <taxon>Tracheophyta</taxon>
        <taxon>Spermatophyta</taxon>
        <taxon>Magnoliopsida</taxon>
        <taxon>eudicotyledons</taxon>
        <taxon>Gunneridae</taxon>
        <taxon>Pentapetalae</taxon>
        <taxon>asterids</taxon>
        <taxon>campanulids</taxon>
        <taxon>Asterales</taxon>
        <taxon>Asteraceae</taxon>
        <taxon>Asteroideae</taxon>
        <taxon>Heliantheae alliance</taxon>
        <taxon>Heliantheae</taxon>
        <taxon>Ambrosia</taxon>
    </lineage>
</organism>
<dbReference type="AlphaFoldDB" id="A0AAD5CI18"/>
<gene>
    <name evidence="2" type="ORF">M8C21_031396</name>
</gene>
<protein>
    <submittedName>
        <fullName evidence="2">Uncharacterized protein</fullName>
    </submittedName>
</protein>
<proteinExistence type="predicted"/>
<name>A0AAD5CI18_AMBAR</name>
<reference evidence="2" key="1">
    <citation type="submission" date="2022-06" db="EMBL/GenBank/DDBJ databases">
        <title>Uncovering the hologenomic basis of an extraordinary plant invasion.</title>
        <authorList>
            <person name="Bieker V.C."/>
            <person name="Martin M.D."/>
            <person name="Gilbert T."/>
            <person name="Hodgins K."/>
            <person name="Battlay P."/>
            <person name="Petersen B."/>
            <person name="Wilson J."/>
        </authorList>
    </citation>
    <scope>NUCLEOTIDE SEQUENCE</scope>
    <source>
        <strain evidence="2">AA19_3_7</strain>
        <tissue evidence="2">Leaf</tissue>
    </source>
</reference>
<comment type="caution">
    <text evidence="2">The sequence shown here is derived from an EMBL/GenBank/DDBJ whole genome shotgun (WGS) entry which is preliminary data.</text>
</comment>
<keyword evidence="3" id="KW-1185">Reference proteome</keyword>
<accession>A0AAD5CI18</accession>
<dbReference type="EMBL" id="JAMZMK010008241">
    <property type="protein sequence ID" value="KAI7741215.1"/>
    <property type="molecule type" value="Genomic_DNA"/>
</dbReference>